<reference evidence="1 2" key="1">
    <citation type="journal article" date="2015" name="Nature">
        <title>rRNA introns, odd ribosomes, and small enigmatic genomes across a large radiation of phyla.</title>
        <authorList>
            <person name="Brown C.T."/>
            <person name="Hug L.A."/>
            <person name="Thomas B.C."/>
            <person name="Sharon I."/>
            <person name="Castelle C.J."/>
            <person name="Singh A."/>
            <person name="Wilkins M.J."/>
            <person name="Williams K.H."/>
            <person name="Banfield J.F."/>
        </authorList>
    </citation>
    <scope>NUCLEOTIDE SEQUENCE [LARGE SCALE GENOMIC DNA]</scope>
</reference>
<protein>
    <submittedName>
        <fullName evidence="1">Uncharacterized protein</fullName>
    </submittedName>
</protein>
<dbReference type="Proteomes" id="UP000033881">
    <property type="component" value="Unassembled WGS sequence"/>
</dbReference>
<comment type="caution">
    <text evidence="1">The sequence shown here is derived from an EMBL/GenBank/DDBJ whole genome shotgun (WGS) entry which is preliminary data.</text>
</comment>
<organism evidence="1 2">
    <name type="scientific">Candidatus Woesebacteria bacterium GW2011_GWB1_39_12</name>
    <dbReference type="NCBI Taxonomy" id="1618574"/>
    <lineage>
        <taxon>Bacteria</taxon>
        <taxon>Candidatus Woeseibacteriota</taxon>
    </lineage>
</organism>
<dbReference type="AlphaFoldDB" id="A0A0G0M9P6"/>
<name>A0A0G0M9P6_9BACT</name>
<sequence length="130" mass="15429">MNEYPFLSGGFARDIRFGRAEPREYNRAGVLPCSMNYLGYVFWSQHHGKGIEIKRQMKCRPNSLSVIDRETWQWNKKIPKSIWVVVESIRFITDEEKSFDSLQIMFSFTTAEEERFCVMQLRDFLDNCVV</sequence>
<dbReference type="EMBL" id="LBWB01000019">
    <property type="protein sequence ID" value="KKQ99972.1"/>
    <property type="molecule type" value="Genomic_DNA"/>
</dbReference>
<evidence type="ECO:0000313" key="1">
    <source>
        <dbReference type="EMBL" id="KKQ99972.1"/>
    </source>
</evidence>
<evidence type="ECO:0000313" key="2">
    <source>
        <dbReference type="Proteomes" id="UP000033881"/>
    </source>
</evidence>
<dbReference type="STRING" id="1618574.UT24_C0019G0012"/>
<accession>A0A0G0M9P6</accession>
<gene>
    <name evidence="1" type="ORF">UT24_C0019G0012</name>
</gene>
<proteinExistence type="predicted"/>